<comment type="caution">
    <text evidence="1">The sequence shown here is derived from an EMBL/GenBank/DDBJ whole genome shotgun (WGS) entry which is preliminary data.</text>
</comment>
<name>A0A370NIN6_9BURK</name>
<accession>A0A370NIN6</accession>
<evidence type="ECO:0000313" key="2">
    <source>
        <dbReference type="Proteomes" id="UP000255165"/>
    </source>
</evidence>
<proteinExistence type="predicted"/>
<keyword evidence="2" id="KW-1185">Reference proteome</keyword>
<sequence>MPVRSIRVMPADVGWVLEIDGLVERPHKFPTLEAAIDAGWDRARRENIDLQIHDLDVALPGQCPTRS</sequence>
<gene>
    <name evidence="1" type="ORF">DN412_36870</name>
</gene>
<dbReference type="Proteomes" id="UP000255165">
    <property type="component" value="Unassembled WGS sequence"/>
</dbReference>
<evidence type="ECO:0000313" key="1">
    <source>
        <dbReference type="EMBL" id="RDK05442.1"/>
    </source>
</evidence>
<dbReference type="EMBL" id="QKWJ01000096">
    <property type="protein sequence ID" value="RDK05442.1"/>
    <property type="molecule type" value="Genomic_DNA"/>
</dbReference>
<dbReference type="Pfam" id="PF09954">
    <property type="entry name" value="DUF2188"/>
    <property type="match status" value="1"/>
</dbReference>
<reference evidence="2" key="1">
    <citation type="submission" date="2018-06" db="EMBL/GenBank/DDBJ databases">
        <authorList>
            <person name="Feng T."/>
            <person name="Jeon C.O."/>
        </authorList>
    </citation>
    <scope>NUCLEOTIDE SEQUENCE [LARGE SCALE GENOMIC DNA]</scope>
    <source>
        <strain evidence="2">S23</strain>
    </source>
</reference>
<dbReference type="AlphaFoldDB" id="A0A370NIN6"/>
<organism evidence="1 2">
    <name type="scientific">Cupriavidus lacunae</name>
    <dbReference type="NCBI Taxonomy" id="2666307"/>
    <lineage>
        <taxon>Bacteria</taxon>
        <taxon>Pseudomonadati</taxon>
        <taxon>Pseudomonadota</taxon>
        <taxon>Betaproteobacteria</taxon>
        <taxon>Burkholderiales</taxon>
        <taxon>Burkholderiaceae</taxon>
        <taxon>Cupriavidus</taxon>
    </lineage>
</organism>
<dbReference type="InterPro" id="IPR018691">
    <property type="entry name" value="DUF2188"/>
</dbReference>
<protein>
    <recommendedName>
        <fullName evidence="3">DUF2188 domain-containing protein</fullName>
    </recommendedName>
</protein>
<evidence type="ECO:0008006" key="3">
    <source>
        <dbReference type="Google" id="ProtNLM"/>
    </source>
</evidence>